<protein>
    <submittedName>
        <fullName evidence="1">Uncharacterized protein</fullName>
    </submittedName>
</protein>
<gene>
    <name evidence="1" type="ORF">Taro_015256</name>
</gene>
<name>A0A843ULU7_COLES</name>
<accession>A0A843ULU7</accession>
<keyword evidence="2" id="KW-1185">Reference proteome</keyword>
<evidence type="ECO:0000313" key="2">
    <source>
        <dbReference type="Proteomes" id="UP000652761"/>
    </source>
</evidence>
<dbReference type="AlphaFoldDB" id="A0A843ULU7"/>
<reference evidence="1" key="1">
    <citation type="submission" date="2017-07" db="EMBL/GenBank/DDBJ databases">
        <title>Taro Niue Genome Assembly and Annotation.</title>
        <authorList>
            <person name="Atibalentja N."/>
            <person name="Keating K."/>
            <person name="Fields C.J."/>
        </authorList>
    </citation>
    <scope>NUCLEOTIDE SEQUENCE</scope>
    <source>
        <strain evidence="1">Niue_2</strain>
        <tissue evidence="1">Leaf</tissue>
    </source>
</reference>
<organism evidence="1 2">
    <name type="scientific">Colocasia esculenta</name>
    <name type="common">Wild taro</name>
    <name type="synonym">Arum esculentum</name>
    <dbReference type="NCBI Taxonomy" id="4460"/>
    <lineage>
        <taxon>Eukaryota</taxon>
        <taxon>Viridiplantae</taxon>
        <taxon>Streptophyta</taxon>
        <taxon>Embryophyta</taxon>
        <taxon>Tracheophyta</taxon>
        <taxon>Spermatophyta</taxon>
        <taxon>Magnoliopsida</taxon>
        <taxon>Liliopsida</taxon>
        <taxon>Araceae</taxon>
        <taxon>Aroideae</taxon>
        <taxon>Colocasieae</taxon>
        <taxon>Colocasia</taxon>
    </lineage>
</organism>
<dbReference type="Proteomes" id="UP000652761">
    <property type="component" value="Unassembled WGS sequence"/>
</dbReference>
<dbReference type="EMBL" id="NMUH01000653">
    <property type="protein sequence ID" value="MQL82780.1"/>
    <property type="molecule type" value="Genomic_DNA"/>
</dbReference>
<evidence type="ECO:0000313" key="1">
    <source>
        <dbReference type="EMBL" id="MQL82780.1"/>
    </source>
</evidence>
<proteinExistence type="predicted"/>
<comment type="caution">
    <text evidence="1">The sequence shown here is derived from an EMBL/GenBank/DDBJ whole genome shotgun (WGS) entry which is preliminary data.</text>
</comment>
<sequence>MVCNFWRWSKIWKPPFSRQKGSSGSVWALFSLGYKEHGQCRHTVQNCQTGLLGTGSSVDTAWDCVDTLSRPVDWVHWELGLASTLLDLVSTPLDLFFINLP</sequence>